<sequence>MIEETPLTPAEAEWLHSINFHFLMGYARHYRNLVDEGLYSAPKRFCVIKDLIDTEARFATFLTPWIRRAEWHLRVLTVKHYCA</sequence>
<organism evidence="1 2">
    <name type="scientific">Corynebacterium belfantii</name>
    <dbReference type="NCBI Taxonomy" id="2014537"/>
    <lineage>
        <taxon>Bacteria</taxon>
        <taxon>Bacillati</taxon>
        <taxon>Actinomycetota</taxon>
        <taxon>Actinomycetes</taxon>
        <taxon>Mycobacteriales</taxon>
        <taxon>Corynebacteriaceae</taxon>
        <taxon>Corynebacterium</taxon>
    </lineage>
</organism>
<name>A0ABS0LEJ2_9CORY</name>
<reference evidence="1 2" key="1">
    <citation type="journal article" date="2020" name="J. Clin. Microbiol.">
        <title>Assessing the Genetic Diversity of Austrian Corynebacterium diphtheriae Clinical Isolates, 2011-2019.</title>
        <authorList>
            <person name="Schaeffer J."/>
            <person name="Huhulescu S."/>
            <person name="Stoeger A."/>
            <person name="Allerberger F."/>
            <person name="Ruppitsch W."/>
        </authorList>
    </citation>
    <scope>NUCLEOTIDE SEQUENCE [LARGE SCALE GENOMIC DNA]</scope>
    <source>
        <strain evidence="1 2">04-17</strain>
    </source>
</reference>
<dbReference type="Proteomes" id="UP000615580">
    <property type="component" value="Unassembled WGS sequence"/>
</dbReference>
<proteinExistence type="predicted"/>
<evidence type="ECO:0000313" key="2">
    <source>
        <dbReference type="Proteomes" id="UP000615580"/>
    </source>
</evidence>
<accession>A0ABS0LEJ2</accession>
<dbReference type="EMBL" id="JADQUG010000038">
    <property type="protein sequence ID" value="MBG9354718.1"/>
    <property type="molecule type" value="Genomic_DNA"/>
</dbReference>
<protein>
    <submittedName>
        <fullName evidence="1">Abi family protein</fullName>
    </submittedName>
</protein>
<evidence type="ECO:0000313" key="1">
    <source>
        <dbReference type="EMBL" id="MBG9354718.1"/>
    </source>
</evidence>
<keyword evidence="2" id="KW-1185">Reference proteome</keyword>
<comment type="caution">
    <text evidence="1">The sequence shown here is derived from an EMBL/GenBank/DDBJ whole genome shotgun (WGS) entry which is preliminary data.</text>
</comment>
<gene>
    <name evidence="1" type="ORF">I4J41_09020</name>
</gene>